<dbReference type="AlphaFoldDB" id="A0A1M5EHW7"/>
<dbReference type="STRING" id="1206085.SAMN05443575_0896"/>
<dbReference type="GO" id="GO:0043565">
    <property type="term" value="F:sequence-specific DNA binding"/>
    <property type="evidence" value="ECO:0007669"/>
    <property type="project" value="InterPro"/>
</dbReference>
<organism evidence="5 6">
    <name type="scientific">Jatrophihabitans endophyticus</name>
    <dbReference type="NCBI Taxonomy" id="1206085"/>
    <lineage>
        <taxon>Bacteria</taxon>
        <taxon>Bacillati</taxon>
        <taxon>Actinomycetota</taxon>
        <taxon>Actinomycetes</taxon>
        <taxon>Jatrophihabitantales</taxon>
        <taxon>Jatrophihabitantaceae</taxon>
        <taxon>Jatrophihabitans</taxon>
    </lineage>
</organism>
<gene>
    <name evidence="5" type="ORF">SAMN05443575_0896</name>
</gene>
<dbReference type="PANTHER" id="PTHR46796:SF15">
    <property type="entry name" value="BLL1074 PROTEIN"/>
    <property type="match status" value="1"/>
</dbReference>
<evidence type="ECO:0000256" key="1">
    <source>
        <dbReference type="ARBA" id="ARBA00023015"/>
    </source>
</evidence>
<reference evidence="5 6" key="1">
    <citation type="submission" date="2016-11" db="EMBL/GenBank/DDBJ databases">
        <authorList>
            <person name="Jaros S."/>
            <person name="Januszkiewicz K."/>
            <person name="Wedrychowicz H."/>
        </authorList>
    </citation>
    <scope>NUCLEOTIDE SEQUENCE [LARGE SCALE GENOMIC DNA]</scope>
    <source>
        <strain evidence="5 6">DSM 45627</strain>
    </source>
</reference>
<dbReference type="SMART" id="SM00342">
    <property type="entry name" value="HTH_ARAC"/>
    <property type="match status" value="1"/>
</dbReference>
<protein>
    <submittedName>
        <fullName evidence="5">Helix-turn-helix domain-containing protein</fullName>
    </submittedName>
</protein>
<evidence type="ECO:0000313" key="5">
    <source>
        <dbReference type="EMBL" id="SHF78642.1"/>
    </source>
</evidence>
<proteinExistence type="predicted"/>
<evidence type="ECO:0000256" key="3">
    <source>
        <dbReference type="ARBA" id="ARBA00023163"/>
    </source>
</evidence>
<name>A0A1M5EHW7_9ACTN</name>
<evidence type="ECO:0000256" key="2">
    <source>
        <dbReference type="ARBA" id="ARBA00023125"/>
    </source>
</evidence>
<dbReference type="Pfam" id="PF12833">
    <property type="entry name" value="HTH_18"/>
    <property type="match status" value="1"/>
</dbReference>
<accession>A0A1M5EHW7</accession>
<dbReference type="PROSITE" id="PS01124">
    <property type="entry name" value="HTH_ARAC_FAMILY_2"/>
    <property type="match status" value="1"/>
</dbReference>
<dbReference type="Pfam" id="PF20240">
    <property type="entry name" value="DUF6597"/>
    <property type="match status" value="1"/>
</dbReference>
<dbReference type="EMBL" id="FQVU01000001">
    <property type="protein sequence ID" value="SHF78642.1"/>
    <property type="molecule type" value="Genomic_DNA"/>
</dbReference>
<evidence type="ECO:0000313" key="6">
    <source>
        <dbReference type="Proteomes" id="UP000186132"/>
    </source>
</evidence>
<dbReference type="Proteomes" id="UP000186132">
    <property type="component" value="Unassembled WGS sequence"/>
</dbReference>
<feature type="domain" description="HTH araC/xylS-type" evidence="4">
    <location>
        <begin position="133"/>
        <end position="229"/>
    </location>
</feature>
<dbReference type="InterPro" id="IPR050204">
    <property type="entry name" value="AraC_XylS_family_regulators"/>
</dbReference>
<dbReference type="InterPro" id="IPR018060">
    <property type="entry name" value="HTH_AraC"/>
</dbReference>
<dbReference type="GO" id="GO:0003700">
    <property type="term" value="F:DNA-binding transcription factor activity"/>
    <property type="evidence" value="ECO:0007669"/>
    <property type="project" value="InterPro"/>
</dbReference>
<keyword evidence="3" id="KW-0804">Transcription</keyword>
<keyword evidence="1" id="KW-0805">Transcription regulation</keyword>
<keyword evidence="6" id="KW-1185">Reference proteome</keyword>
<dbReference type="PANTHER" id="PTHR46796">
    <property type="entry name" value="HTH-TYPE TRANSCRIPTIONAL ACTIVATOR RHAS-RELATED"/>
    <property type="match status" value="1"/>
</dbReference>
<dbReference type="InterPro" id="IPR046532">
    <property type="entry name" value="DUF6597"/>
</dbReference>
<dbReference type="RefSeq" id="WP_200800027.1">
    <property type="nucleotide sequence ID" value="NZ_FQVU01000001.1"/>
</dbReference>
<evidence type="ECO:0000259" key="4">
    <source>
        <dbReference type="PROSITE" id="PS01124"/>
    </source>
</evidence>
<keyword evidence="2" id="KW-0238">DNA-binding</keyword>
<dbReference type="Gene3D" id="1.10.10.60">
    <property type="entry name" value="Homeodomain-like"/>
    <property type="match status" value="1"/>
</dbReference>
<sequence>MSYRETPAPAPLRPWVACLWQQRVTARRHLVVPDGCVDLIWFGGDRLLLAGADTGPVIEQLCPDDAVTGVRLRPQAAGAVLGRPANEVTDARLDARDVLGARADRLVETLRHAPEPRRHAVLLAEIARAGAPDPVVTEAVRLLARPAARVHAVAAAVGLSERQLHRRVTAAAGLSPKMLARVARLQRLTRLAVPDLADRARDAGYAGQSHMSDEVRRLTGLTAVRFLEDRGATGSLASPA</sequence>